<accession>A0A448WRL8</accession>
<dbReference type="CDD" id="cd08705">
    <property type="entry name" value="RGS_R7-like"/>
    <property type="match status" value="1"/>
</dbReference>
<dbReference type="InterPro" id="IPR016137">
    <property type="entry name" value="RGS"/>
</dbReference>
<feature type="compositionally biased region" description="Gly residues" evidence="2">
    <location>
        <begin position="185"/>
        <end position="201"/>
    </location>
</feature>
<evidence type="ECO:0000256" key="2">
    <source>
        <dbReference type="SAM" id="MobiDB-lite"/>
    </source>
</evidence>
<dbReference type="InterPro" id="IPR034483">
    <property type="entry name" value="RGS_Egl-10"/>
</dbReference>
<dbReference type="SMART" id="SM00315">
    <property type="entry name" value="RGS"/>
    <property type="match status" value="1"/>
</dbReference>
<dbReference type="GO" id="GO:0008277">
    <property type="term" value="P:regulation of G protein-coupled receptor signaling pathway"/>
    <property type="evidence" value="ECO:0007669"/>
    <property type="project" value="InterPro"/>
</dbReference>
<evidence type="ECO:0000313" key="4">
    <source>
        <dbReference type="EMBL" id="VEL18493.1"/>
    </source>
</evidence>
<dbReference type="EMBL" id="CAAALY010037279">
    <property type="protein sequence ID" value="VEL18493.1"/>
    <property type="molecule type" value="Genomic_DNA"/>
</dbReference>
<dbReference type="PRINTS" id="PR01301">
    <property type="entry name" value="RGSPROTEIN"/>
</dbReference>
<dbReference type="PANTHER" id="PTHR45746:SF6">
    <property type="entry name" value="LP21163P"/>
    <property type="match status" value="1"/>
</dbReference>
<dbReference type="AlphaFoldDB" id="A0A448WRL8"/>
<dbReference type="Proteomes" id="UP000784294">
    <property type="component" value="Unassembled WGS sequence"/>
</dbReference>
<dbReference type="PROSITE" id="PS50132">
    <property type="entry name" value="RGS"/>
    <property type="match status" value="1"/>
</dbReference>
<evidence type="ECO:0000313" key="5">
    <source>
        <dbReference type="Proteomes" id="UP000784294"/>
    </source>
</evidence>
<evidence type="ECO:0000256" key="1">
    <source>
        <dbReference type="ARBA" id="ARBA00022700"/>
    </source>
</evidence>
<dbReference type="GO" id="GO:0005096">
    <property type="term" value="F:GTPase activator activity"/>
    <property type="evidence" value="ECO:0007669"/>
    <property type="project" value="TreeGrafter"/>
</dbReference>
<name>A0A448WRL8_9PLAT</name>
<keyword evidence="5" id="KW-1185">Reference proteome</keyword>
<reference evidence="4" key="1">
    <citation type="submission" date="2018-11" db="EMBL/GenBank/DDBJ databases">
        <authorList>
            <consortium name="Pathogen Informatics"/>
        </authorList>
    </citation>
    <scope>NUCLEOTIDE SEQUENCE</scope>
</reference>
<dbReference type="SUPFAM" id="SSF48097">
    <property type="entry name" value="Regulator of G-protein signaling, RGS"/>
    <property type="match status" value="1"/>
</dbReference>
<dbReference type="Pfam" id="PF00615">
    <property type="entry name" value="RGS"/>
    <property type="match status" value="1"/>
</dbReference>
<keyword evidence="1" id="KW-0734">Signal transduction inhibitor</keyword>
<sequence>MVIQLTESVLESASTMNPWITDNPEYWTTDFRLRDLPIRRVKRWSFSIQELLKDSAGREEFRHWLEKEFSAENLCFWQECQELKGAPLRDVGRRIQAIYAQYLAPNAPDPLNVDSRVADSVRRRVAEASSVSSICLDRYCFEEAEEHIFHLMKSDSYCRFLRSDVYRKLFSGTKKKSKKHRTGVSLGGGTGGPGGGATGGGTGLGNVGITTSLIGSPGSGGTGVLSSGGGGGLSGGITGSAGLGLTQYESVAVSGCGFAAATTAGNLVTGSNGTGGGFVQVVD</sequence>
<organism evidence="4 5">
    <name type="scientific">Protopolystoma xenopodis</name>
    <dbReference type="NCBI Taxonomy" id="117903"/>
    <lineage>
        <taxon>Eukaryota</taxon>
        <taxon>Metazoa</taxon>
        <taxon>Spiralia</taxon>
        <taxon>Lophotrochozoa</taxon>
        <taxon>Platyhelminthes</taxon>
        <taxon>Monogenea</taxon>
        <taxon>Polyopisthocotylea</taxon>
        <taxon>Polystomatidea</taxon>
        <taxon>Polystomatidae</taxon>
        <taxon>Protopolystoma</taxon>
    </lineage>
</organism>
<dbReference type="InterPro" id="IPR044926">
    <property type="entry name" value="RGS_subdomain_2"/>
</dbReference>
<dbReference type="InterPro" id="IPR036305">
    <property type="entry name" value="RGS_sf"/>
</dbReference>
<dbReference type="GO" id="GO:0009968">
    <property type="term" value="P:negative regulation of signal transduction"/>
    <property type="evidence" value="ECO:0007669"/>
    <property type="project" value="UniProtKB-KW"/>
</dbReference>
<feature type="region of interest" description="Disordered" evidence="2">
    <location>
        <begin position="179"/>
        <end position="201"/>
    </location>
</feature>
<dbReference type="InterPro" id="IPR047016">
    <property type="entry name" value="RGS6/7/9/11"/>
</dbReference>
<protein>
    <recommendedName>
        <fullName evidence="3">RGS domain-containing protein</fullName>
    </recommendedName>
</protein>
<proteinExistence type="predicted"/>
<gene>
    <name evidence="4" type="ORF">PXEA_LOCUS11933</name>
</gene>
<dbReference type="OrthoDB" id="196547at2759"/>
<dbReference type="PANTHER" id="PTHR45746">
    <property type="entry name" value="LP21163P"/>
    <property type="match status" value="1"/>
</dbReference>
<dbReference type="GO" id="GO:0005737">
    <property type="term" value="C:cytoplasm"/>
    <property type="evidence" value="ECO:0007669"/>
    <property type="project" value="TreeGrafter"/>
</dbReference>
<feature type="domain" description="RGS" evidence="3">
    <location>
        <begin position="47"/>
        <end position="170"/>
    </location>
</feature>
<evidence type="ECO:0000259" key="3">
    <source>
        <dbReference type="PROSITE" id="PS50132"/>
    </source>
</evidence>
<comment type="caution">
    <text evidence="4">The sequence shown here is derived from an EMBL/GenBank/DDBJ whole genome shotgun (WGS) entry which is preliminary data.</text>
</comment>
<dbReference type="Gene3D" id="1.10.167.10">
    <property type="entry name" value="Regulator of G-protein Signalling 4, domain 2"/>
    <property type="match status" value="1"/>
</dbReference>
<dbReference type="GO" id="GO:0043005">
    <property type="term" value="C:neuron projection"/>
    <property type="evidence" value="ECO:0007669"/>
    <property type="project" value="TreeGrafter"/>
</dbReference>